<dbReference type="PANTHER" id="PTHR12697:SF5">
    <property type="entry name" value="DEOXYHYPUSINE HYDROXYLASE"/>
    <property type="match status" value="1"/>
</dbReference>
<gene>
    <name evidence="3" type="ORF">AKO1_004459</name>
</gene>
<protein>
    <submittedName>
        <fullName evidence="3">Gcn1</fullName>
    </submittedName>
</protein>
<keyword evidence="4" id="KW-1185">Reference proteome</keyword>
<sequence length="838" mass="93930">MITVFFRKNEPDKKLADMEREREEILHLLSALACKLHAERRRDFVQADVINNTVTSTTMMNLAMGNRPLSRGSSVQGNIGYGGGGGGAGSAGGGGGGELDGFNTNEEDSDLRAYDEEGRLISREKLVHTWDRLKNWVDQGKFSPLIVLNGKYRFSHLSLQEYLVAHSWAGSKHLSDIRCYENVFFRGRILTFNDKRLRDLVIDPWYRETFLLCAGAMEQSDFIKFATFLQRLYRKQGGLIDSTVYNMINERPPEERDFYKDLERGLNSERKLKVILDGVVHESMDMREMALSRIKLYKNYDKISKELVKRLGDKESYAAQAISLIIPKGNSSTVRRLLDKCCVDKDSKIRAQACFCLGNIAERDDRDVISMLVSLCNDPDQKVVERSIEALSKVAESTGNEQAVNKLIEKLEVMGTRSIAATALGCVAVSNDARVMDILISNAKQFEAAAVALGQVAKRGDQKILNLLIDCLEENGHDEHNITHAISQVADKNHSRQVTDKLIGMLRHKRHTAYRAATALGSVVRTGDKRVINQLIDMMKERACVDKAIVALGYVSDRENALVTDKLLEALGERGASHIVREQAALSLSKVCKKGDHRVIKKLCERLGDVEEVVNAAAAALEKISQKDNVEVIKAFLDLMLHPDTGVVERSVQILGRICTRGQNNEAKHALLKMLQSGTSQSQTLRGMCADALAQVAEFDDENVIQVLVNIVKQSGEDRPSPHLRCCCLTALGILISNRRSPVAFELFEMLHGREQDKEVERECIALLAKICDVGRFVEFLKMRNYRDDRATIFSIVVMAIRFLRGQNPNWKLDQSQIDVLERNKCLESTFILLENAG</sequence>
<dbReference type="GO" id="GO:0016491">
    <property type="term" value="F:oxidoreductase activity"/>
    <property type="evidence" value="ECO:0007669"/>
    <property type="project" value="TreeGrafter"/>
</dbReference>
<proteinExistence type="predicted"/>
<reference evidence="3 4" key="1">
    <citation type="submission" date="2024-03" db="EMBL/GenBank/DDBJ databases">
        <title>The Acrasis kona genome and developmental transcriptomes reveal deep origins of eukaryotic multicellular pathways.</title>
        <authorList>
            <person name="Sheikh S."/>
            <person name="Fu C.-J."/>
            <person name="Brown M.W."/>
            <person name="Baldauf S.L."/>
        </authorList>
    </citation>
    <scope>NUCLEOTIDE SEQUENCE [LARGE SCALE GENOMIC DNA]</scope>
    <source>
        <strain evidence="3 4">ATCC MYA-3509</strain>
    </source>
</reference>
<dbReference type="Gene3D" id="1.25.10.10">
    <property type="entry name" value="Leucine-rich Repeat Variant"/>
    <property type="match status" value="3"/>
</dbReference>
<dbReference type="Pfam" id="PF13646">
    <property type="entry name" value="HEAT_2"/>
    <property type="match status" value="1"/>
</dbReference>
<feature type="repeat" description="HEAT" evidence="2">
    <location>
        <begin position="368"/>
        <end position="406"/>
    </location>
</feature>
<dbReference type="PROSITE" id="PS50077">
    <property type="entry name" value="HEAT_REPEAT"/>
    <property type="match status" value="1"/>
</dbReference>
<dbReference type="InterPro" id="IPR011989">
    <property type="entry name" value="ARM-like"/>
</dbReference>
<dbReference type="InterPro" id="IPR004155">
    <property type="entry name" value="PBS_lyase_HEAT"/>
</dbReference>
<dbReference type="SMART" id="SM00567">
    <property type="entry name" value="EZ_HEAT"/>
    <property type="match status" value="5"/>
</dbReference>
<dbReference type="SUPFAM" id="SSF48371">
    <property type="entry name" value="ARM repeat"/>
    <property type="match status" value="1"/>
</dbReference>
<dbReference type="PANTHER" id="PTHR12697">
    <property type="entry name" value="PBS LYASE HEAT-LIKE PROTEIN"/>
    <property type="match status" value="1"/>
</dbReference>
<dbReference type="EMBL" id="JAOPGA020000630">
    <property type="protein sequence ID" value="KAL0480142.1"/>
    <property type="molecule type" value="Genomic_DNA"/>
</dbReference>
<comment type="caution">
    <text evidence="3">The sequence shown here is derived from an EMBL/GenBank/DDBJ whole genome shotgun (WGS) entry which is preliminary data.</text>
</comment>
<evidence type="ECO:0000313" key="3">
    <source>
        <dbReference type="EMBL" id="KAL0480142.1"/>
    </source>
</evidence>
<evidence type="ECO:0000256" key="2">
    <source>
        <dbReference type="PROSITE-ProRule" id="PRU00103"/>
    </source>
</evidence>
<name>A0AAW2YV81_9EUKA</name>
<evidence type="ECO:0000256" key="1">
    <source>
        <dbReference type="ARBA" id="ARBA00045876"/>
    </source>
</evidence>
<comment type="function">
    <text evidence="1">Catalyzes the hydroxylation of the N(6)-(4-aminobutyl)-L-lysine intermediate produced by deoxyhypusine synthase/DHPS on a critical lysine of the eukaryotic translation initiation factor 5A/eIF-5A. This is the second step of the post-translational modification of that lysine into an unusual amino acid residue named hypusine. Hypusination is unique to mature eIF-5A factor and is essential for its function.</text>
</comment>
<evidence type="ECO:0000313" key="4">
    <source>
        <dbReference type="Proteomes" id="UP001431209"/>
    </source>
</evidence>
<organism evidence="3 4">
    <name type="scientific">Acrasis kona</name>
    <dbReference type="NCBI Taxonomy" id="1008807"/>
    <lineage>
        <taxon>Eukaryota</taxon>
        <taxon>Discoba</taxon>
        <taxon>Heterolobosea</taxon>
        <taxon>Tetramitia</taxon>
        <taxon>Eutetramitia</taxon>
        <taxon>Acrasidae</taxon>
        <taxon>Acrasis</taxon>
    </lineage>
</organism>
<dbReference type="InterPro" id="IPR016024">
    <property type="entry name" value="ARM-type_fold"/>
</dbReference>
<accession>A0AAW2YV81</accession>
<dbReference type="InterPro" id="IPR021133">
    <property type="entry name" value="HEAT_type_2"/>
</dbReference>
<dbReference type="Proteomes" id="UP001431209">
    <property type="component" value="Unassembled WGS sequence"/>
</dbReference>
<dbReference type="AlphaFoldDB" id="A0AAW2YV81"/>